<dbReference type="GO" id="GO:0046872">
    <property type="term" value="F:metal ion binding"/>
    <property type="evidence" value="ECO:0007669"/>
    <property type="project" value="UniProtKB-KW"/>
</dbReference>
<dbReference type="InterPro" id="IPR016047">
    <property type="entry name" value="M23ase_b-sheet_dom"/>
</dbReference>
<dbReference type="OrthoDB" id="9815245at2"/>
<proteinExistence type="predicted"/>
<accession>A0A3S2URL1</accession>
<evidence type="ECO:0000256" key="3">
    <source>
        <dbReference type="ARBA" id="ARBA00022723"/>
    </source>
</evidence>
<dbReference type="Gene3D" id="2.70.70.10">
    <property type="entry name" value="Glucose Permease (Domain IIA)"/>
    <property type="match status" value="1"/>
</dbReference>
<dbReference type="CDD" id="cd12797">
    <property type="entry name" value="M23_peptidase"/>
    <property type="match status" value="1"/>
</dbReference>
<dbReference type="Gene3D" id="3.10.450.350">
    <property type="match status" value="2"/>
</dbReference>
<gene>
    <name evidence="8" type="ORF">ENE75_00140</name>
</gene>
<keyword evidence="4" id="KW-0378">Hydrolase</keyword>
<dbReference type="EMBL" id="SACT01000001">
    <property type="protein sequence ID" value="RVT53356.1"/>
    <property type="molecule type" value="Genomic_DNA"/>
</dbReference>
<evidence type="ECO:0000256" key="1">
    <source>
        <dbReference type="ARBA" id="ARBA00001947"/>
    </source>
</evidence>
<sequence length="477" mass="51993">MLFGPDSSGLTPLRPDLAAPLTHRLQRHAQQALAWHRAHQKLVHGSVLAGLVGFSALAFGVAPLAPDASALPQRLVTEEIVPEGLQAQLEALETLELDLTRADLTRSSDTPQGLLARLGVVDDEAAAFLRKDPTARRLFQGRAGKMVQVTTNDAGALTQLVARYPAERSQDMLTHFTRLTVEKVADQWLARLDTAPLETQVRLGSGTITSSLFVAADEARIPDPISIQIAEVFSNEIDFHRELRQGDTFSVVYESLTADGEPITWNSGTGRVLAAEFVNAGKAYHAVWFPDAGNGKGGYFALDGSSKQRTFLTSPMAFSRVSSGFAMRFHPILKKWRAHKGIDYAAPRGTPIRTVGAGVVEFAGWQNGYGKAVEIRHGNGKSTFYAHMNRIDVRKGQRVDQGDNIGQVGSTGWSTGPHLHFEFRVNGNHQDPRKLLKSGETVQLAAALRPRFEQVAQGVKTQLRIAESMRGVIVDAE</sequence>
<feature type="domain" description="M23ase beta-sheet core" evidence="7">
    <location>
        <begin position="338"/>
        <end position="432"/>
    </location>
</feature>
<reference evidence="8 9" key="1">
    <citation type="submission" date="2019-01" db="EMBL/GenBank/DDBJ databases">
        <authorList>
            <person name="Chen W.-M."/>
        </authorList>
    </citation>
    <scope>NUCLEOTIDE SEQUENCE [LARGE SCALE GENOMIC DNA]</scope>
    <source>
        <strain evidence="8 9">ICH-3</strain>
    </source>
</reference>
<keyword evidence="9" id="KW-1185">Reference proteome</keyword>
<protein>
    <submittedName>
        <fullName evidence="8">M23 family metallopeptidase</fullName>
    </submittedName>
</protein>
<dbReference type="InterPro" id="IPR011055">
    <property type="entry name" value="Dup_hybrid_motif"/>
</dbReference>
<dbReference type="PANTHER" id="PTHR21666">
    <property type="entry name" value="PEPTIDASE-RELATED"/>
    <property type="match status" value="1"/>
</dbReference>
<dbReference type="Pfam" id="PF01551">
    <property type="entry name" value="Peptidase_M23"/>
    <property type="match status" value="1"/>
</dbReference>
<dbReference type="GO" id="GO:0004222">
    <property type="term" value="F:metalloendopeptidase activity"/>
    <property type="evidence" value="ECO:0007669"/>
    <property type="project" value="TreeGrafter"/>
</dbReference>
<dbReference type="Proteomes" id="UP000288178">
    <property type="component" value="Unassembled WGS sequence"/>
</dbReference>
<name>A0A3S2URL1_9BURK</name>
<organism evidence="8 9">
    <name type="scientific">Rubrivivax albus</name>
    <dbReference type="NCBI Taxonomy" id="2499835"/>
    <lineage>
        <taxon>Bacteria</taxon>
        <taxon>Pseudomonadati</taxon>
        <taxon>Pseudomonadota</taxon>
        <taxon>Betaproteobacteria</taxon>
        <taxon>Burkholderiales</taxon>
        <taxon>Sphaerotilaceae</taxon>
        <taxon>Rubrivivax</taxon>
    </lineage>
</organism>
<keyword evidence="2" id="KW-0645">Protease</keyword>
<dbReference type="SUPFAM" id="SSF51261">
    <property type="entry name" value="Duplicated hybrid motif"/>
    <property type="match status" value="1"/>
</dbReference>
<evidence type="ECO:0000313" key="8">
    <source>
        <dbReference type="EMBL" id="RVT53356.1"/>
    </source>
</evidence>
<dbReference type="GO" id="GO:0006508">
    <property type="term" value="P:proteolysis"/>
    <property type="evidence" value="ECO:0007669"/>
    <property type="project" value="UniProtKB-KW"/>
</dbReference>
<evidence type="ECO:0000256" key="6">
    <source>
        <dbReference type="ARBA" id="ARBA00023049"/>
    </source>
</evidence>
<keyword evidence="3" id="KW-0479">Metal-binding</keyword>
<comment type="cofactor">
    <cofactor evidence="1">
        <name>Zn(2+)</name>
        <dbReference type="ChEBI" id="CHEBI:29105"/>
    </cofactor>
</comment>
<evidence type="ECO:0000313" key="9">
    <source>
        <dbReference type="Proteomes" id="UP000288178"/>
    </source>
</evidence>
<evidence type="ECO:0000256" key="2">
    <source>
        <dbReference type="ARBA" id="ARBA00022670"/>
    </source>
</evidence>
<evidence type="ECO:0000259" key="7">
    <source>
        <dbReference type="Pfam" id="PF01551"/>
    </source>
</evidence>
<dbReference type="AlphaFoldDB" id="A0A3S2URL1"/>
<dbReference type="PANTHER" id="PTHR21666:SF288">
    <property type="entry name" value="CELL DIVISION PROTEIN YTFB"/>
    <property type="match status" value="1"/>
</dbReference>
<keyword evidence="5" id="KW-0862">Zinc</keyword>
<keyword evidence="6" id="KW-0482">Metalloprotease</keyword>
<evidence type="ECO:0000256" key="5">
    <source>
        <dbReference type="ARBA" id="ARBA00022833"/>
    </source>
</evidence>
<comment type="caution">
    <text evidence="8">The sequence shown here is derived from an EMBL/GenBank/DDBJ whole genome shotgun (WGS) entry which is preliminary data.</text>
</comment>
<evidence type="ECO:0000256" key="4">
    <source>
        <dbReference type="ARBA" id="ARBA00022801"/>
    </source>
</evidence>
<dbReference type="InterPro" id="IPR050570">
    <property type="entry name" value="Cell_wall_metabolism_enzyme"/>
</dbReference>